<protein>
    <submittedName>
        <fullName evidence="2">Uncharacterized protein</fullName>
    </submittedName>
</protein>
<gene>
    <name evidence="2" type="ORF">AGABI1DRAFT_87916</name>
</gene>
<dbReference type="EMBL" id="JH971415">
    <property type="protein sequence ID" value="EKM75355.1"/>
    <property type="molecule type" value="Genomic_DNA"/>
</dbReference>
<dbReference type="OMA" id="PMQDQRW"/>
<accession>K5XLF0</accession>
<dbReference type="HOGENOM" id="CLU_3068076_0_0_1"/>
<dbReference type="GeneID" id="18832252"/>
<organism evidence="2 3">
    <name type="scientific">Agaricus bisporus var. burnettii (strain JB137-S8 / ATCC MYA-4627 / FGSC 10392)</name>
    <name type="common">White button mushroom</name>
    <dbReference type="NCBI Taxonomy" id="597362"/>
    <lineage>
        <taxon>Eukaryota</taxon>
        <taxon>Fungi</taxon>
        <taxon>Dikarya</taxon>
        <taxon>Basidiomycota</taxon>
        <taxon>Agaricomycotina</taxon>
        <taxon>Agaricomycetes</taxon>
        <taxon>Agaricomycetidae</taxon>
        <taxon>Agaricales</taxon>
        <taxon>Agaricineae</taxon>
        <taxon>Agaricaceae</taxon>
        <taxon>Agaricus</taxon>
    </lineage>
</organism>
<dbReference type="KEGG" id="abp:AGABI1DRAFT87916"/>
<dbReference type="RefSeq" id="XP_007334051.1">
    <property type="nucleotide sequence ID" value="XM_007333989.1"/>
</dbReference>
<dbReference type="AlphaFoldDB" id="K5XLF0"/>
<reference evidence="3" key="1">
    <citation type="journal article" date="2012" name="Proc. Natl. Acad. Sci. U.S.A.">
        <title>Genome sequence of the button mushroom Agaricus bisporus reveals mechanisms governing adaptation to a humic-rich ecological niche.</title>
        <authorList>
            <person name="Morin E."/>
            <person name="Kohler A."/>
            <person name="Baker A.R."/>
            <person name="Foulongne-Oriol M."/>
            <person name="Lombard V."/>
            <person name="Nagy L.G."/>
            <person name="Ohm R.A."/>
            <person name="Patyshakuliyeva A."/>
            <person name="Brun A."/>
            <person name="Aerts A.L."/>
            <person name="Bailey A.M."/>
            <person name="Billette C."/>
            <person name="Coutinho P.M."/>
            <person name="Deakin G."/>
            <person name="Doddapaneni H."/>
            <person name="Floudas D."/>
            <person name="Grimwood J."/>
            <person name="Hilden K."/>
            <person name="Kuees U."/>
            <person name="LaButti K.M."/>
            <person name="Lapidus A."/>
            <person name="Lindquist E.A."/>
            <person name="Lucas S.M."/>
            <person name="Murat C."/>
            <person name="Riley R.W."/>
            <person name="Salamov A.A."/>
            <person name="Schmutz J."/>
            <person name="Subramanian V."/>
            <person name="Woesten H.A.B."/>
            <person name="Xu J."/>
            <person name="Eastwood D.C."/>
            <person name="Foster G.D."/>
            <person name="Sonnenberg A.S."/>
            <person name="Cullen D."/>
            <person name="de Vries R.P."/>
            <person name="Lundell T."/>
            <person name="Hibbett D.S."/>
            <person name="Henrissat B."/>
            <person name="Burton K.S."/>
            <person name="Kerrigan R.W."/>
            <person name="Challen M.P."/>
            <person name="Grigoriev I.V."/>
            <person name="Martin F."/>
        </authorList>
    </citation>
    <scope>NUCLEOTIDE SEQUENCE [LARGE SCALE GENOMIC DNA]</scope>
    <source>
        <strain evidence="3">JB137-S8 / ATCC MYA-4627 / FGSC 10392</strain>
    </source>
</reference>
<evidence type="ECO:0000313" key="2">
    <source>
        <dbReference type="EMBL" id="EKM75355.1"/>
    </source>
</evidence>
<dbReference type="InParanoid" id="K5XLF0"/>
<evidence type="ECO:0000313" key="3">
    <source>
        <dbReference type="Proteomes" id="UP000008493"/>
    </source>
</evidence>
<name>K5XLF0_AGABU</name>
<dbReference type="Proteomes" id="UP000008493">
    <property type="component" value="Unassembled WGS sequence"/>
</dbReference>
<sequence>MSVESLALLYSQGYSLACHSLKMLHVLPMQDQRWPEHPHQRSQSTNVIKPLKR</sequence>
<keyword evidence="3" id="KW-1185">Reference proteome</keyword>
<proteinExistence type="predicted"/>
<feature type="region of interest" description="Disordered" evidence="1">
    <location>
        <begin position="33"/>
        <end position="53"/>
    </location>
</feature>
<evidence type="ECO:0000256" key="1">
    <source>
        <dbReference type="SAM" id="MobiDB-lite"/>
    </source>
</evidence>